<proteinExistence type="inferred from homology"/>
<keyword evidence="2" id="KW-0812">Transmembrane</keyword>
<dbReference type="AlphaFoldDB" id="A0A1Y4QZ59"/>
<protein>
    <submittedName>
        <fullName evidence="4">Transcriptional regulator</fullName>
    </submittedName>
</protein>
<dbReference type="PANTHER" id="PTHR33392:SF6">
    <property type="entry name" value="POLYISOPRENYL-TEICHOIC ACID--PEPTIDOGLYCAN TEICHOIC ACID TRANSFERASE TAGU"/>
    <property type="match status" value="1"/>
</dbReference>
<accession>A0A1Y4QZ59</accession>
<comment type="similarity">
    <text evidence="1">Belongs to the LytR/CpsA/Psr (LCP) family.</text>
</comment>
<dbReference type="PANTHER" id="PTHR33392">
    <property type="entry name" value="POLYISOPRENYL-TEICHOIC ACID--PEPTIDOGLYCAN TEICHOIC ACID TRANSFERASE TAGU"/>
    <property type="match status" value="1"/>
</dbReference>
<name>A0A1Y4QZ59_9ENTE</name>
<organism evidence="4 5">
    <name type="scientific">Enterococcus cecorum</name>
    <dbReference type="NCBI Taxonomy" id="44008"/>
    <lineage>
        <taxon>Bacteria</taxon>
        <taxon>Bacillati</taxon>
        <taxon>Bacillota</taxon>
        <taxon>Bacilli</taxon>
        <taxon>Lactobacillales</taxon>
        <taxon>Enterococcaceae</taxon>
        <taxon>Enterococcus</taxon>
    </lineage>
</organism>
<keyword evidence="2" id="KW-1133">Transmembrane helix</keyword>
<evidence type="ECO:0000313" key="5">
    <source>
        <dbReference type="Proteomes" id="UP000196074"/>
    </source>
</evidence>
<dbReference type="Gene3D" id="3.40.630.190">
    <property type="entry name" value="LCP protein"/>
    <property type="match status" value="1"/>
</dbReference>
<feature type="domain" description="Cell envelope-related transcriptional attenuator" evidence="3">
    <location>
        <begin position="83"/>
        <end position="225"/>
    </location>
</feature>
<evidence type="ECO:0000256" key="1">
    <source>
        <dbReference type="ARBA" id="ARBA00006068"/>
    </source>
</evidence>
<gene>
    <name evidence="4" type="ORF">B5E88_05260</name>
</gene>
<dbReference type="RefSeq" id="WP_087214416.1">
    <property type="nucleotide sequence ID" value="NZ_NFLC01000008.1"/>
</dbReference>
<dbReference type="Proteomes" id="UP000196074">
    <property type="component" value="Unassembled WGS sequence"/>
</dbReference>
<comment type="caution">
    <text evidence="4">The sequence shown here is derived from an EMBL/GenBank/DDBJ whole genome shotgun (WGS) entry which is preliminary data.</text>
</comment>
<evidence type="ECO:0000256" key="2">
    <source>
        <dbReference type="SAM" id="Phobius"/>
    </source>
</evidence>
<dbReference type="InterPro" id="IPR004474">
    <property type="entry name" value="LytR_CpsA_psr"/>
</dbReference>
<keyword evidence="2" id="KW-0472">Membrane</keyword>
<evidence type="ECO:0000259" key="3">
    <source>
        <dbReference type="Pfam" id="PF03816"/>
    </source>
</evidence>
<feature type="transmembrane region" description="Helical" evidence="2">
    <location>
        <begin position="7"/>
        <end position="30"/>
    </location>
</feature>
<dbReference type="Pfam" id="PF03816">
    <property type="entry name" value="LytR_cpsA_psr"/>
    <property type="match status" value="1"/>
</dbReference>
<dbReference type="InterPro" id="IPR050922">
    <property type="entry name" value="LytR/CpsA/Psr_CW_biosynth"/>
</dbReference>
<reference evidence="5" key="1">
    <citation type="submission" date="2017-04" db="EMBL/GenBank/DDBJ databases">
        <title>Function of individual gut microbiota members based on whole genome sequencing of pure cultures obtained from chicken caecum.</title>
        <authorList>
            <person name="Medvecky M."/>
            <person name="Cejkova D."/>
            <person name="Polansky O."/>
            <person name="Karasova D."/>
            <person name="Kubasova T."/>
            <person name="Cizek A."/>
            <person name="Rychlik I."/>
        </authorList>
    </citation>
    <scope>NUCLEOTIDE SEQUENCE [LARGE SCALE GENOMIC DNA]</scope>
    <source>
        <strain evidence="5">An144</strain>
    </source>
</reference>
<dbReference type="EMBL" id="NFLC01000008">
    <property type="protein sequence ID" value="OUQ10618.1"/>
    <property type="molecule type" value="Genomic_DNA"/>
</dbReference>
<evidence type="ECO:0000313" key="4">
    <source>
        <dbReference type="EMBL" id="OUQ10618.1"/>
    </source>
</evidence>
<sequence length="307" mass="34084">MALWKKILATVIGVIIAVVIIVGGVFAFAYHDFSSTVEKTYKPVQRQNSTKADSENKIENSQPFSILLLGVDTGALGRVEHGRSDSIMVATVNPTKKQTTIVSVARDTYMEIVGHNTQDKVNHAYAFGGAAMSMDTLEKYLDIPINHYVAINMGGIEQLVDAVGGVEVHNNLDFTNSNFHFPKGNVELNGEKALAYTRMRYEDPRGDYGRQERQRAVVAAIGKKVMSIEGVTKYRDLLDAVSENMQTDLNQDQIQKLALDYRDAFSNVKTDQLQGTGFMQDGVSYQQVSPEELQRVQVELKTQLEAN</sequence>
<dbReference type="NCBIfam" id="TIGR00350">
    <property type="entry name" value="lytR_cpsA_psr"/>
    <property type="match status" value="1"/>
</dbReference>